<gene>
    <name evidence="21" type="ORF">NTJ_14381</name>
</gene>
<comment type="similarity">
    <text evidence="15">Belongs to the adenylyl cyclase class-4/guanylyl cyclase family.</text>
</comment>
<comment type="subcellular location">
    <subcellularLocation>
        <location evidence="2">Cell membrane</location>
        <topology evidence="2">Single-pass type I membrane protein</topology>
    </subcellularLocation>
</comment>
<evidence type="ECO:0000256" key="12">
    <source>
        <dbReference type="ARBA" id="ARBA00023180"/>
    </source>
</evidence>
<dbReference type="InterPro" id="IPR028082">
    <property type="entry name" value="Peripla_BP_I"/>
</dbReference>
<evidence type="ECO:0000256" key="10">
    <source>
        <dbReference type="ARBA" id="ARBA00023136"/>
    </source>
</evidence>
<dbReference type="InterPro" id="IPR029787">
    <property type="entry name" value="Nucleotide_cyclase"/>
</dbReference>
<evidence type="ECO:0000256" key="18">
    <source>
        <dbReference type="SAM" id="SignalP"/>
    </source>
</evidence>
<evidence type="ECO:0000256" key="5">
    <source>
        <dbReference type="ARBA" id="ARBA00022692"/>
    </source>
</evidence>
<dbReference type="SMART" id="SM00044">
    <property type="entry name" value="CYCc"/>
    <property type="match status" value="1"/>
</dbReference>
<dbReference type="InterPro" id="IPR001245">
    <property type="entry name" value="Ser-Thr/Tyr_kinase_cat_dom"/>
</dbReference>
<evidence type="ECO:0000256" key="11">
    <source>
        <dbReference type="ARBA" id="ARBA00023170"/>
    </source>
</evidence>
<dbReference type="EC" id="4.6.1.2" evidence="3 16"/>
<keyword evidence="6 18" id="KW-0732">Signal</keyword>
<keyword evidence="9" id="KW-0342">GTP-binding</keyword>
<evidence type="ECO:0000256" key="13">
    <source>
        <dbReference type="ARBA" id="ARBA00023239"/>
    </source>
</evidence>
<evidence type="ECO:0000256" key="3">
    <source>
        <dbReference type="ARBA" id="ARBA00012202"/>
    </source>
</evidence>
<dbReference type="Gene3D" id="1.10.510.10">
    <property type="entry name" value="Transferase(Phosphotransferase) domain 1"/>
    <property type="match status" value="1"/>
</dbReference>
<feature type="chain" id="PRO_5045036483" description="Guanylate cyclase" evidence="18">
    <location>
        <begin position="21"/>
        <end position="1127"/>
    </location>
</feature>
<proteinExistence type="inferred from homology"/>
<feature type="domain" description="Guanylate cyclase" evidence="20">
    <location>
        <begin position="873"/>
        <end position="1003"/>
    </location>
</feature>
<protein>
    <recommendedName>
        <fullName evidence="3 16">Guanylate cyclase</fullName>
        <ecNumber evidence="3 16">4.6.1.2</ecNumber>
    </recommendedName>
</protein>
<dbReference type="EMBL" id="AP028921">
    <property type="protein sequence ID" value="BET01566.1"/>
    <property type="molecule type" value="Genomic_DNA"/>
</dbReference>
<dbReference type="PANTHER" id="PTHR11920">
    <property type="entry name" value="GUANYLYL CYCLASE"/>
    <property type="match status" value="1"/>
</dbReference>
<keyword evidence="10" id="KW-0472">Membrane</keyword>
<dbReference type="PROSITE" id="PS00452">
    <property type="entry name" value="GUANYLATE_CYCLASE_1"/>
    <property type="match status" value="1"/>
</dbReference>
<dbReference type="PROSITE" id="PS50011">
    <property type="entry name" value="PROTEIN_KINASE_DOM"/>
    <property type="match status" value="1"/>
</dbReference>
<evidence type="ECO:0000313" key="21">
    <source>
        <dbReference type="EMBL" id="BET01566.1"/>
    </source>
</evidence>
<feature type="domain" description="Protein kinase" evidence="19">
    <location>
        <begin position="527"/>
        <end position="797"/>
    </location>
</feature>
<evidence type="ECO:0000259" key="19">
    <source>
        <dbReference type="PROSITE" id="PS50011"/>
    </source>
</evidence>
<evidence type="ECO:0000256" key="15">
    <source>
        <dbReference type="RuleBase" id="RU000405"/>
    </source>
</evidence>
<dbReference type="PROSITE" id="PS50125">
    <property type="entry name" value="GUANYLATE_CYCLASE_2"/>
    <property type="match status" value="1"/>
</dbReference>
<reference evidence="21 22" key="1">
    <citation type="submission" date="2023-09" db="EMBL/GenBank/DDBJ databases">
        <title>Nesidiocoris tenuis whole genome shotgun sequence.</title>
        <authorList>
            <person name="Shibata T."/>
            <person name="Shimoda M."/>
            <person name="Kobayashi T."/>
            <person name="Uehara T."/>
        </authorList>
    </citation>
    <scope>NUCLEOTIDE SEQUENCE [LARGE SCALE GENOMIC DNA]</scope>
    <source>
        <strain evidence="21 22">Japan</strain>
    </source>
</reference>
<dbReference type="SUPFAM" id="SSF56112">
    <property type="entry name" value="Protein kinase-like (PK-like)"/>
    <property type="match status" value="1"/>
</dbReference>
<keyword evidence="8" id="KW-1133">Transmembrane helix</keyword>
<feature type="compositionally biased region" description="Low complexity" evidence="17">
    <location>
        <begin position="1068"/>
        <end position="1085"/>
    </location>
</feature>
<dbReference type="InterPro" id="IPR018297">
    <property type="entry name" value="A/G_cyclase_CS"/>
</dbReference>
<dbReference type="InterPro" id="IPR011009">
    <property type="entry name" value="Kinase-like_dom_sf"/>
</dbReference>
<dbReference type="Gene3D" id="3.40.50.2300">
    <property type="match status" value="3"/>
</dbReference>
<evidence type="ECO:0000256" key="16">
    <source>
        <dbReference type="RuleBase" id="RU003431"/>
    </source>
</evidence>
<evidence type="ECO:0000256" key="2">
    <source>
        <dbReference type="ARBA" id="ARBA00004251"/>
    </source>
</evidence>
<keyword evidence="22" id="KW-1185">Reference proteome</keyword>
<dbReference type="Gene3D" id="6.10.250.780">
    <property type="match status" value="1"/>
</dbReference>
<dbReference type="InterPro" id="IPR000719">
    <property type="entry name" value="Prot_kinase_dom"/>
</dbReference>
<feature type="signal peptide" evidence="18">
    <location>
        <begin position="1"/>
        <end position="20"/>
    </location>
</feature>
<dbReference type="Proteomes" id="UP001307889">
    <property type="component" value="Chromosome 13"/>
</dbReference>
<dbReference type="CDD" id="cd14042">
    <property type="entry name" value="PK_GC-A_B"/>
    <property type="match status" value="1"/>
</dbReference>
<dbReference type="InterPro" id="IPR001828">
    <property type="entry name" value="ANF_lig-bd_rcpt"/>
</dbReference>
<comment type="catalytic activity">
    <reaction evidence="1 16">
        <text>GTP = 3',5'-cyclic GMP + diphosphate</text>
        <dbReference type="Rhea" id="RHEA:13665"/>
        <dbReference type="ChEBI" id="CHEBI:33019"/>
        <dbReference type="ChEBI" id="CHEBI:37565"/>
        <dbReference type="ChEBI" id="CHEBI:57746"/>
        <dbReference type="EC" id="4.6.1.2"/>
    </reaction>
</comment>
<dbReference type="InterPro" id="IPR050401">
    <property type="entry name" value="Cyclic_nucleotide_synthase"/>
</dbReference>
<evidence type="ECO:0000256" key="6">
    <source>
        <dbReference type="ARBA" id="ARBA00022729"/>
    </source>
</evidence>
<evidence type="ECO:0000256" key="4">
    <source>
        <dbReference type="ARBA" id="ARBA00022475"/>
    </source>
</evidence>
<feature type="region of interest" description="Disordered" evidence="17">
    <location>
        <begin position="1051"/>
        <end position="1127"/>
    </location>
</feature>
<evidence type="ECO:0000256" key="9">
    <source>
        <dbReference type="ARBA" id="ARBA00023134"/>
    </source>
</evidence>
<dbReference type="Gene3D" id="3.30.70.1230">
    <property type="entry name" value="Nucleotide cyclase"/>
    <property type="match status" value="1"/>
</dbReference>
<dbReference type="CDD" id="cd07302">
    <property type="entry name" value="CHD"/>
    <property type="match status" value="1"/>
</dbReference>
<evidence type="ECO:0000256" key="7">
    <source>
        <dbReference type="ARBA" id="ARBA00022741"/>
    </source>
</evidence>
<accession>A0ABN7BEG3</accession>
<keyword evidence="13 15" id="KW-0456">Lyase</keyword>
<keyword evidence="7" id="KW-0547">Nucleotide-binding</keyword>
<feature type="compositionally biased region" description="Polar residues" evidence="17">
    <location>
        <begin position="1095"/>
        <end position="1117"/>
    </location>
</feature>
<sequence>MVIWEHVVLSLLLAASLAASSDGRSREGGRDKIVRLSVIAPNSSSPTLHRGQNLQLIRPVIEAAVARVSAPDGVLPGYDIRLRFRDSNCSSAIGPLYAFELHNTTDAFVGPVCDYVIAPVCRYAGIWKIPVVTASGFADHFIHREEYQTLTRVSGNYRFVAKGMTSILQHFNWTDVALLYFDWGQLSSKGHSDCYFALAAVFSIMNQDHTRSQSFNETEGPARFRVILKELTEKSRIVVICADQLTVREILLEAETLKMIDSGEYVFFNIELDSRNLSLRPWYVQSDSDNERAKKAYTALLTVTSRLPDTPAYKNFSDEVKRKAGVELFKPGLISTFVSAFYDAVLLYATALNETLEAGGHQSNGTLIVERMWNRSIEGITGAVNIDSNGDRIADYSLMDMDPETFEFRIVGHYIGVKNKLEFLDNAQIHWAGGRTSAPPNRPECGFDGSLCQTISPFLVVTLVLSSFLVVLAIASAFMYRHYKLEAEIASMTWRVMPSEICHVAQSKFRGSVHSLVRRGSQLTVFSEDGVSLFDNGRGQMFVSTALYKGVQVAVRPIDKGRIDLSRPLLLELKRMKDLHHDHVVRFYGACIDPPNCCLLTEYCPKGSLQDILENEQIKLDWMFRYSLLHDLIKGMLFLHQSELKSHGSLKSSNCVVDSRFVLKIADFGLRSLRDSSGSVDDCESYAYWKRFLWTAPELLRLEYPPPNGSQKGDVFSFAIIVHEIVTRQGPWANQIDPTTLQPLTPREIVEGLRNGTGIRPATSDECCDEELSSLMRRCWAEDPVDRPDFGILKTTIRRLNKDNESNNILDNLLSRMEQYANNLESLVEERTADYLEEKRKCEELLYQLLPKSVASQLILGQSVVAETYDSVTIYFSDIVGFTSLSAESQPLQVVELLNDLYTCFDSIIENFDVYKVETIGDAYMVVSGLPVRNGKNHAREIARMSLALLSTVKNFSIRHRPWDQLKLRIGMHTGPCVAGVVGLKMPRYCLFGDTVNTASRMESNGEALKIHVSPMTKKVLDEFETFILVLRGDIELKGKGKMTTYWLLGEKPLPGAGPESNEPPADSPKQTTPDPTTPTQLSSPTKREPFIPVTSGQRFQNNSFLKTSSNHNNVSAATPLLQGNMA</sequence>
<keyword evidence="5" id="KW-0812">Transmembrane</keyword>
<dbReference type="PRINTS" id="PR00255">
    <property type="entry name" value="NATPEPTIDER"/>
</dbReference>
<dbReference type="Pfam" id="PF07714">
    <property type="entry name" value="PK_Tyr_Ser-Thr"/>
    <property type="match status" value="1"/>
</dbReference>
<evidence type="ECO:0000313" key="22">
    <source>
        <dbReference type="Proteomes" id="UP001307889"/>
    </source>
</evidence>
<keyword evidence="12" id="KW-0325">Glycoprotein</keyword>
<name>A0ABN7BEG3_9HEMI</name>
<dbReference type="SUPFAM" id="SSF53822">
    <property type="entry name" value="Periplasmic binding protein-like I"/>
    <property type="match status" value="1"/>
</dbReference>
<evidence type="ECO:0000256" key="1">
    <source>
        <dbReference type="ARBA" id="ARBA00001436"/>
    </source>
</evidence>
<dbReference type="PANTHER" id="PTHR11920:SF494">
    <property type="entry name" value="ATRIAL NATRIURETIC PEPTIDE RECEPTOR 2"/>
    <property type="match status" value="1"/>
</dbReference>
<dbReference type="InterPro" id="IPR001054">
    <property type="entry name" value="A/G_cyclase"/>
</dbReference>
<dbReference type="Pfam" id="PF00211">
    <property type="entry name" value="Guanylate_cyc"/>
    <property type="match status" value="1"/>
</dbReference>
<keyword evidence="4" id="KW-1003">Cell membrane</keyword>
<keyword evidence="11" id="KW-0675">Receptor</keyword>
<evidence type="ECO:0000256" key="17">
    <source>
        <dbReference type="SAM" id="MobiDB-lite"/>
    </source>
</evidence>
<evidence type="ECO:0000256" key="8">
    <source>
        <dbReference type="ARBA" id="ARBA00022989"/>
    </source>
</evidence>
<dbReference type="SUPFAM" id="SSF55073">
    <property type="entry name" value="Nucleotide cyclase"/>
    <property type="match status" value="1"/>
</dbReference>
<dbReference type="InterPro" id="IPR001170">
    <property type="entry name" value="ANPR/GUC"/>
</dbReference>
<evidence type="ECO:0000259" key="20">
    <source>
        <dbReference type="PROSITE" id="PS50125"/>
    </source>
</evidence>
<dbReference type="Pfam" id="PF01094">
    <property type="entry name" value="ANF_receptor"/>
    <property type="match status" value="1"/>
</dbReference>
<keyword evidence="14 16" id="KW-0141">cGMP biosynthesis</keyword>
<organism evidence="21 22">
    <name type="scientific">Nesidiocoris tenuis</name>
    <dbReference type="NCBI Taxonomy" id="355587"/>
    <lineage>
        <taxon>Eukaryota</taxon>
        <taxon>Metazoa</taxon>
        <taxon>Ecdysozoa</taxon>
        <taxon>Arthropoda</taxon>
        <taxon>Hexapoda</taxon>
        <taxon>Insecta</taxon>
        <taxon>Pterygota</taxon>
        <taxon>Neoptera</taxon>
        <taxon>Paraneoptera</taxon>
        <taxon>Hemiptera</taxon>
        <taxon>Heteroptera</taxon>
        <taxon>Panheteroptera</taxon>
        <taxon>Cimicomorpha</taxon>
        <taxon>Miridae</taxon>
        <taxon>Dicyphina</taxon>
        <taxon>Nesidiocoris</taxon>
    </lineage>
</organism>
<evidence type="ECO:0000256" key="14">
    <source>
        <dbReference type="ARBA" id="ARBA00023293"/>
    </source>
</evidence>